<organism evidence="3 4">
    <name type="scientific">Candidatus Nomurabacteria bacterium RIFCSPLOWO2_01_FULL_46_18</name>
    <dbReference type="NCBI Taxonomy" id="1801783"/>
    <lineage>
        <taxon>Bacteria</taxon>
        <taxon>Candidatus Nomuraibacteriota</taxon>
    </lineage>
</organism>
<accession>A0A1F6XEL3</accession>
<dbReference type="AlphaFoldDB" id="A0A1F6XEL3"/>
<name>A0A1F6XEL3_9BACT</name>
<dbReference type="EMBL" id="MFVH01000010">
    <property type="protein sequence ID" value="OGI92458.1"/>
    <property type="molecule type" value="Genomic_DNA"/>
</dbReference>
<feature type="transmembrane region" description="Helical" evidence="2">
    <location>
        <begin position="12"/>
        <end position="32"/>
    </location>
</feature>
<gene>
    <name evidence="3" type="ORF">A2933_02270</name>
</gene>
<sequence>MPQDAIDLAVTVALFVFTIVLITLFMALWVWASGPRSKESTEQPPMQNWGHGEFPETPDLRGSAKTGWEEIGTLLS</sequence>
<keyword evidence="2" id="KW-1133">Transmembrane helix</keyword>
<reference evidence="3 4" key="1">
    <citation type="journal article" date="2016" name="Nat. Commun.">
        <title>Thousands of microbial genomes shed light on interconnected biogeochemical processes in an aquifer system.</title>
        <authorList>
            <person name="Anantharaman K."/>
            <person name="Brown C.T."/>
            <person name="Hug L.A."/>
            <person name="Sharon I."/>
            <person name="Castelle C.J."/>
            <person name="Probst A.J."/>
            <person name="Thomas B.C."/>
            <person name="Singh A."/>
            <person name="Wilkins M.J."/>
            <person name="Karaoz U."/>
            <person name="Brodie E.L."/>
            <person name="Williams K.H."/>
            <person name="Hubbard S.S."/>
            <person name="Banfield J.F."/>
        </authorList>
    </citation>
    <scope>NUCLEOTIDE SEQUENCE [LARGE SCALE GENOMIC DNA]</scope>
</reference>
<evidence type="ECO:0000313" key="4">
    <source>
        <dbReference type="Proteomes" id="UP000179381"/>
    </source>
</evidence>
<evidence type="ECO:0000313" key="3">
    <source>
        <dbReference type="EMBL" id="OGI92458.1"/>
    </source>
</evidence>
<keyword evidence="2" id="KW-0472">Membrane</keyword>
<protein>
    <submittedName>
        <fullName evidence="3">Uncharacterized protein</fullName>
    </submittedName>
</protein>
<comment type="caution">
    <text evidence="3">The sequence shown here is derived from an EMBL/GenBank/DDBJ whole genome shotgun (WGS) entry which is preliminary data.</text>
</comment>
<keyword evidence="2" id="KW-0812">Transmembrane</keyword>
<feature type="region of interest" description="Disordered" evidence="1">
    <location>
        <begin position="36"/>
        <end position="63"/>
    </location>
</feature>
<proteinExistence type="predicted"/>
<dbReference type="Proteomes" id="UP000179381">
    <property type="component" value="Unassembled WGS sequence"/>
</dbReference>
<evidence type="ECO:0000256" key="2">
    <source>
        <dbReference type="SAM" id="Phobius"/>
    </source>
</evidence>
<evidence type="ECO:0000256" key="1">
    <source>
        <dbReference type="SAM" id="MobiDB-lite"/>
    </source>
</evidence>